<sequence length="639" mass="71544">MLFKEYKDTLSENDQLTDEEFKEIETSLNEDAKIRIEKCDNRLKFLKQSNTPLKLRELDDKFFQLRNNSEFVNGTEAYRVKTVKEILNKYDQGLLEKWNDVLKKFGGEFITENAPPVMPEDIPTSTTPKLPDFLTTKASSLPKMPTKKPKLSPTESRANSEVPLPPPELSPSPEEPPTEGGASGDRSPQMPSVEGESETGELPPPQFPPMEGTTVPVESGPPLESSTQPPIHGFGLPSGLLTILPLPTTPQPVTKSEGPEEVTHPTVAGRSHNGKPPQNTFNKHSSDAGSEPTGDDASGGSASTSKLGNPAISKMPKFKIGVADTHVGRGSTTTESSKAVDVDRESMDHISTETSKPKGHRKSTESSSHRQVTTYRPSIETPSTTKSISPDNGNAISESDKAEIDSLVSDLLALINFPIVSHSPFYSLQRMANTTIRNICCQARRAAHHGEYHSKYCDPYTQRDSIARMKRSYSIYSAASSKSYGNGPMYFPNQRRTEGHKKLNRRQRKFLRLLRGLNSPLLNRIKNATKLNELVPLENICSYIDIQTNGVYPQKIFDSWMSDICDELRMYQEYLKGFVFETSVVLESVRKHCPYFREKSFYGFLHSGVQTISYYRRYRYYDMATYIGGGRIYNYYSGK</sequence>
<gene>
    <name evidence="2" type="ORF">WR25_19888</name>
</gene>
<accession>A0A2A2LBB3</accession>
<dbReference type="AlphaFoldDB" id="A0A2A2LBB3"/>
<dbReference type="Proteomes" id="UP000218231">
    <property type="component" value="Unassembled WGS sequence"/>
</dbReference>
<feature type="region of interest" description="Disordered" evidence="1">
    <location>
        <begin position="111"/>
        <end position="397"/>
    </location>
</feature>
<evidence type="ECO:0000256" key="1">
    <source>
        <dbReference type="SAM" id="MobiDB-lite"/>
    </source>
</evidence>
<feature type="compositionally biased region" description="Pro residues" evidence="1">
    <location>
        <begin position="163"/>
        <end position="175"/>
    </location>
</feature>
<feature type="compositionally biased region" description="Low complexity" evidence="1">
    <location>
        <begin position="237"/>
        <end position="254"/>
    </location>
</feature>
<comment type="caution">
    <text evidence="2">The sequence shown here is derived from an EMBL/GenBank/DDBJ whole genome shotgun (WGS) entry which is preliminary data.</text>
</comment>
<proteinExistence type="predicted"/>
<evidence type="ECO:0000313" key="3">
    <source>
        <dbReference type="Proteomes" id="UP000218231"/>
    </source>
</evidence>
<protein>
    <submittedName>
        <fullName evidence="2">Uncharacterized protein</fullName>
    </submittedName>
</protein>
<reference evidence="2 3" key="1">
    <citation type="journal article" date="2017" name="Curr. Biol.">
        <title>Genome architecture and evolution of a unichromosomal asexual nematode.</title>
        <authorList>
            <person name="Fradin H."/>
            <person name="Zegar C."/>
            <person name="Gutwein M."/>
            <person name="Lucas J."/>
            <person name="Kovtun M."/>
            <person name="Corcoran D."/>
            <person name="Baugh L.R."/>
            <person name="Kiontke K."/>
            <person name="Gunsalus K."/>
            <person name="Fitch D.H."/>
            <person name="Piano F."/>
        </authorList>
    </citation>
    <scope>NUCLEOTIDE SEQUENCE [LARGE SCALE GENOMIC DNA]</scope>
    <source>
        <strain evidence="2">PF1309</strain>
    </source>
</reference>
<evidence type="ECO:0000313" key="2">
    <source>
        <dbReference type="EMBL" id="PAV83526.1"/>
    </source>
</evidence>
<dbReference type="EMBL" id="LIAE01006952">
    <property type="protein sequence ID" value="PAV83526.1"/>
    <property type="molecule type" value="Genomic_DNA"/>
</dbReference>
<keyword evidence="3" id="KW-1185">Reference proteome</keyword>
<feature type="compositionally biased region" description="Low complexity" evidence="1">
    <location>
        <begin position="295"/>
        <end position="305"/>
    </location>
</feature>
<organism evidence="2 3">
    <name type="scientific">Diploscapter pachys</name>
    <dbReference type="NCBI Taxonomy" id="2018661"/>
    <lineage>
        <taxon>Eukaryota</taxon>
        <taxon>Metazoa</taxon>
        <taxon>Ecdysozoa</taxon>
        <taxon>Nematoda</taxon>
        <taxon>Chromadorea</taxon>
        <taxon>Rhabditida</taxon>
        <taxon>Rhabditina</taxon>
        <taxon>Rhabditomorpha</taxon>
        <taxon>Rhabditoidea</taxon>
        <taxon>Rhabditidae</taxon>
        <taxon>Diploscapter</taxon>
    </lineage>
</organism>
<feature type="compositionally biased region" description="Basic and acidic residues" evidence="1">
    <location>
        <begin position="338"/>
        <end position="351"/>
    </location>
</feature>
<feature type="compositionally biased region" description="Polar residues" evidence="1">
    <location>
        <begin position="369"/>
        <end position="397"/>
    </location>
</feature>
<name>A0A2A2LBB3_9BILA</name>